<keyword evidence="3" id="KW-0256">Endoplasmic reticulum</keyword>
<evidence type="ECO:0000256" key="5">
    <source>
        <dbReference type="ARBA" id="ARBA00023136"/>
    </source>
</evidence>
<dbReference type="VEuPathDB" id="FungiDB:AAP_05587"/>
<protein>
    <submittedName>
        <fullName evidence="7">Uncharacterized protein</fullName>
    </submittedName>
</protein>
<evidence type="ECO:0000256" key="2">
    <source>
        <dbReference type="ARBA" id="ARBA00022692"/>
    </source>
</evidence>
<keyword evidence="2 6" id="KW-0812">Transmembrane</keyword>
<evidence type="ECO:0000256" key="4">
    <source>
        <dbReference type="ARBA" id="ARBA00022989"/>
    </source>
</evidence>
<keyword evidence="5 6" id="KW-0472">Membrane</keyword>
<keyword evidence="4 6" id="KW-1133">Transmembrane helix</keyword>
<feature type="transmembrane region" description="Helical" evidence="6">
    <location>
        <begin position="34"/>
        <end position="55"/>
    </location>
</feature>
<dbReference type="InterPro" id="IPR024512">
    <property type="entry name" value="Ser_palmitoyltrfase_ssu-like"/>
</dbReference>
<comment type="subcellular location">
    <subcellularLocation>
        <location evidence="1">Endoplasmic reticulum membrane</location>
        <topology evidence="1">Multi-pass membrane protein</topology>
    </subcellularLocation>
</comment>
<dbReference type="GO" id="GO:0005789">
    <property type="term" value="C:endoplasmic reticulum membrane"/>
    <property type="evidence" value="ECO:0007669"/>
    <property type="project" value="UniProtKB-SubCell"/>
</dbReference>
<dbReference type="OrthoDB" id="202672at2759"/>
<gene>
    <name evidence="7" type="ORF">AAP_05587</name>
</gene>
<evidence type="ECO:0000256" key="1">
    <source>
        <dbReference type="ARBA" id="ARBA00004477"/>
    </source>
</evidence>
<evidence type="ECO:0000313" key="8">
    <source>
        <dbReference type="Proteomes" id="UP000242877"/>
    </source>
</evidence>
<dbReference type="Proteomes" id="UP000242877">
    <property type="component" value="Unassembled WGS sequence"/>
</dbReference>
<evidence type="ECO:0000256" key="6">
    <source>
        <dbReference type="SAM" id="Phobius"/>
    </source>
</evidence>
<name>A0A167VGP2_9EURO</name>
<evidence type="ECO:0000256" key="3">
    <source>
        <dbReference type="ARBA" id="ARBA00022824"/>
    </source>
</evidence>
<comment type="caution">
    <text evidence="7">The sequence shown here is derived from an EMBL/GenBank/DDBJ whole genome shotgun (WGS) entry which is preliminary data.</text>
</comment>
<proteinExistence type="predicted"/>
<reference evidence="7 8" key="1">
    <citation type="journal article" date="2016" name="Genome Biol. Evol.">
        <title>Divergent and convergent evolution of fungal pathogenicity.</title>
        <authorList>
            <person name="Shang Y."/>
            <person name="Xiao G."/>
            <person name="Zheng P."/>
            <person name="Cen K."/>
            <person name="Zhan S."/>
            <person name="Wang C."/>
        </authorList>
    </citation>
    <scope>NUCLEOTIDE SEQUENCE [LARGE SCALE GENOMIC DNA]</scope>
    <source>
        <strain evidence="7 8">ARSEF 7405</strain>
    </source>
</reference>
<evidence type="ECO:0000313" key="7">
    <source>
        <dbReference type="EMBL" id="KZZ87504.1"/>
    </source>
</evidence>
<dbReference type="Pfam" id="PF11779">
    <property type="entry name" value="SPT_ssu-like"/>
    <property type="match status" value="1"/>
</dbReference>
<dbReference type="EMBL" id="AZGZ01000033">
    <property type="protein sequence ID" value="KZZ87504.1"/>
    <property type="molecule type" value="Genomic_DNA"/>
</dbReference>
<accession>A0A167VGP2</accession>
<dbReference type="AlphaFoldDB" id="A0A167VGP2"/>
<sequence>MLSLLDSFIRWCKRKNYQYEVTFAIYMLTPTEKCIFNTLVLTLFTLLITATYIYLPNSLCSFWQNALYYLLGEVSAASSSAAATASSMASSIANSTKEGVISLGGNVSEGIGSFFAQKGVPAATGVVGGMGREL</sequence>
<organism evidence="7 8">
    <name type="scientific">Ascosphaera apis ARSEF 7405</name>
    <dbReference type="NCBI Taxonomy" id="392613"/>
    <lineage>
        <taxon>Eukaryota</taxon>
        <taxon>Fungi</taxon>
        <taxon>Dikarya</taxon>
        <taxon>Ascomycota</taxon>
        <taxon>Pezizomycotina</taxon>
        <taxon>Eurotiomycetes</taxon>
        <taxon>Eurotiomycetidae</taxon>
        <taxon>Onygenales</taxon>
        <taxon>Ascosphaeraceae</taxon>
        <taxon>Ascosphaera</taxon>
    </lineage>
</organism>
<keyword evidence="8" id="KW-1185">Reference proteome</keyword>